<dbReference type="RefSeq" id="WP_079701017.1">
    <property type="nucleotide sequence ID" value="NZ_FUYR01000001.1"/>
</dbReference>
<dbReference type="InterPro" id="IPR037523">
    <property type="entry name" value="VOC_core"/>
</dbReference>
<protein>
    <recommendedName>
        <fullName evidence="1">VOC domain-containing protein</fullName>
    </recommendedName>
</protein>
<dbReference type="Pfam" id="PF00903">
    <property type="entry name" value="Glyoxalase"/>
    <property type="match status" value="1"/>
</dbReference>
<dbReference type="OrthoDB" id="375220at2"/>
<dbReference type="CDD" id="cd06587">
    <property type="entry name" value="VOC"/>
    <property type="match status" value="1"/>
</dbReference>
<sequence length="121" mass="13740">MKVRFHEIEFGVEDTDRSANFYSNILGLKESVNLPKLKVFRTGNPGLDLNVSKHVSPKTTVISFLTDDIQEVIKKLQRENIIFRGPEESHLGMRAIEFTDPDGVIVRVNQTGKDSPEWLSI</sequence>
<feature type="domain" description="VOC" evidence="1">
    <location>
        <begin position="4"/>
        <end position="111"/>
    </location>
</feature>
<dbReference type="InterPro" id="IPR029068">
    <property type="entry name" value="Glyas_Bleomycin-R_OHBP_Dase"/>
</dbReference>
<dbReference type="PROSITE" id="PS51819">
    <property type="entry name" value="VOC"/>
    <property type="match status" value="1"/>
</dbReference>
<dbReference type="STRING" id="572036.SAMN05661099_0474"/>
<name>A0A1T5A967_9SPHI</name>
<keyword evidence="3" id="KW-1185">Reference proteome</keyword>
<dbReference type="AlphaFoldDB" id="A0A1T5A967"/>
<evidence type="ECO:0000259" key="1">
    <source>
        <dbReference type="PROSITE" id="PS51819"/>
    </source>
</evidence>
<dbReference type="InterPro" id="IPR004360">
    <property type="entry name" value="Glyas_Fos-R_dOase_dom"/>
</dbReference>
<evidence type="ECO:0000313" key="2">
    <source>
        <dbReference type="EMBL" id="SKB31455.1"/>
    </source>
</evidence>
<proteinExistence type="predicted"/>
<accession>A0A1T5A967</accession>
<dbReference type="Proteomes" id="UP000189981">
    <property type="component" value="Unassembled WGS sequence"/>
</dbReference>
<organism evidence="2 3">
    <name type="scientific">Daejeonella lutea</name>
    <dbReference type="NCBI Taxonomy" id="572036"/>
    <lineage>
        <taxon>Bacteria</taxon>
        <taxon>Pseudomonadati</taxon>
        <taxon>Bacteroidota</taxon>
        <taxon>Sphingobacteriia</taxon>
        <taxon>Sphingobacteriales</taxon>
        <taxon>Sphingobacteriaceae</taxon>
        <taxon>Daejeonella</taxon>
    </lineage>
</organism>
<dbReference type="Gene3D" id="3.10.180.10">
    <property type="entry name" value="2,3-Dihydroxybiphenyl 1,2-Dioxygenase, domain 1"/>
    <property type="match status" value="1"/>
</dbReference>
<dbReference type="SUPFAM" id="SSF54593">
    <property type="entry name" value="Glyoxalase/Bleomycin resistance protein/Dihydroxybiphenyl dioxygenase"/>
    <property type="match status" value="1"/>
</dbReference>
<dbReference type="EMBL" id="FUYR01000001">
    <property type="protein sequence ID" value="SKB31455.1"/>
    <property type="molecule type" value="Genomic_DNA"/>
</dbReference>
<evidence type="ECO:0000313" key="3">
    <source>
        <dbReference type="Proteomes" id="UP000189981"/>
    </source>
</evidence>
<gene>
    <name evidence="2" type="ORF">SAMN05661099_0474</name>
</gene>
<reference evidence="3" key="1">
    <citation type="submission" date="2017-02" db="EMBL/GenBank/DDBJ databases">
        <authorList>
            <person name="Varghese N."/>
            <person name="Submissions S."/>
        </authorList>
    </citation>
    <scope>NUCLEOTIDE SEQUENCE [LARGE SCALE GENOMIC DNA]</scope>
    <source>
        <strain evidence="3">DSM 22385</strain>
    </source>
</reference>